<protein>
    <submittedName>
        <fullName evidence="3">Uncharacterized protein</fullName>
    </submittedName>
</protein>
<sequence length="383" mass="43168">MPEMRERTSHPTSAAPTTAAATTTTTDSPDEHENDPHQPVSIPPWVHNYDSAVTPDDAHLLQPPQTARPNTRHYKPPPTHYKPGRKWDHLRSPSPPLLSSPISDHQARWRPFMYSGPTPHEQEERARVVDQAWLDKHMPALGEGWKEEDDMRADGEPIQAWSGRGLMYKGRWLISPERQERSVRLFWRLLLKNPFVPLAFRVAVLAFAAASLGVAAKLYQDIDHANKDQNANNQCATRASTYMAICVGAIAMPYLGYITWDEYMSKPLGLRSASTKTLLLLCDLYFVVFAASNLSLAFDALYDRRWACYGDNYVILQTGEGNATNPVYNVPATCPNNQKIPIWRPLRQPDRLAHDLQHKRDARGGKAAPGLAVLTFLLLHLNQ</sequence>
<dbReference type="OrthoDB" id="2589563at2759"/>
<feature type="transmembrane region" description="Helical" evidence="2">
    <location>
        <begin position="239"/>
        <end position="257"/>
    </location>
</feature>
<evidence type="ECO:0000313" key="3">
    <source>
        <dbReference type="EMBL" id="RMY62969.1"/>
    </source>
</evidence>
<evidence type="ECO:0000256" key="1">
    <source>
        <dbReference type="SAM" id="MobiDB-lite"/>
    </source>
</evidence>
<reference evidence="3 4" key="1">
    <citation type="journal article" date="2018" name="BMC Genomics">
        <title>Genomic evidence for intraspecific hybridization in a clonal and extremely halotolerant yeast.</title>
        <authorList>
            <person name="Gostincar C."/>
            <person name="Stajich J.E."/>
            <person name="Zupancic J."/>
            <person name="Zalar P."/>
            <person name="Gunde-Cimerman N."/>
        </authorList>
    </citation>
    <scope>NUCLEOTIDE SEQUENCE [LARGE SCALE GENOMIC DNA]</scope>
    <source>
        <strain evidence="3 4">EXF-151</strain>
    </source>
</reference>
<feature type="region of interest" description="Disordered" evidence="1">
    <location>
        <begin position="1"/>
        <end position="103"/>
    </location>
</feature>
<dbReference type="GO" id="GO:0000324">
    <property type="term" value="C:fungal-type vacuole"/>
    <property type="evidence" value="ECO:0007669"/>
    <property type="project" value="TreeGrafter"/>
</dbReference>
<dbReference type="EMBL" id="QWIN01000003">
    <property type="protein sequence ID" value="RMY62969.1"/>
    <property type="molecule type" value="Genomic_DNA"/>
</dbReference>
<comment type="caution">
    <text evidence="3">The sequence shown here is derived from an EMBL/GenBank/DDBJ whole genome shotgun (WGS) entry which is preliminary data.</text>
</comment>
<evidence type="ECO:0000313" key="4">
    <source>
        <dbReference type="Proteomes" id="UP000270230"/>
    </source>
</evidence>
<organism evidence="3 4">
    <name type="scientific">Hortaea werneckii</name>
    <name type="common">Black yeast</name>
    <name type="synonym">Cladosporium werneckii</name>
    <dbReference type="NCBI Taxonomy" id="91943"/>
    <lineage>
        <taxon>Eukaryota</taxon>
        <taxon>Fungi</taxon>
        <taxon>Dikarya</taxon>
        <taxon>Ascomycota</taxon>
        <taxon>Pezizomycotina</taxon>
        <taxon>Dothideomycetes</taxon>
        <taxon>Dothideomycetidae</taxon>
        <taxon>Mycosphaerellales</taxon>
        <taxon>Teratosphaeriaceae</taxon>
        <taxon>Hortaea</taxon>
    </lineage>
</organism>
<feature type="compositionally biased region" description="Low complexity" evidence="1">
    <location>
        <begin position="10"/>
        <end position="27"/>
    </location>
</feature>
<keyword evidence="2" id="KW-1133">Transmembrane helix</keyword>
<dbReference type="Proteomes" id="UP000270230">
    <property type="component" value="Unassembled WGS sequence"/>
</dbReference>
<keyword evidence="2" id="KW-0812">Transmembrane</keyword>
<dbReference type="PANTHER" id="PTHR36819">
    <property type="entry name" value="REGULATOR OF PHOSPHOLIPASE D SRF1"/>
    <property type="match status" value="1"/>
</dbReference>
<proteinExistence type="predicted"/>
<dbReference type="PANTHER" id="PTHR36819:SF1">
    <property type="entry name" value="REGULATOR OF PHOSPHOLIPASE D SRF1"/>
    <property type="match status" value="1"/>
</dbReference>
<keyword evidence="2" id="KW-0472">Membrane</keyword>
<dbReference type="AlphaFoldDB" id="A0A3M7DF71"/>
<dbReference type="InterPro" id="IPR037737">
    <property type="entry name" value="Srf1"/>
</dbReference>
<feature type="transmembrane region" description="Helical" evidence="2">
    <location>
        <begin position="198"/>
        <end position="219"/>
    </location>
</feature>
<feature type="transmembrane region" description="Helical" evidence="2">
    <location>
        <begin position="278"/>
        <end position="298"/>
    </location>
</feature>
<dbReference type="GO" id="GO:0071944">
    <property type="term" value="C:cell periphery"/>
    <property type="evidence" value="ECO:0007669"/>
    <property type="project" value="TreeGrafter"/>
</dbReference>
<accession>A0A3M7DF71</accession>
<gene>
    <name evidence="3" type="ORF">D0865_00134</name>
</gene>
<evidence type="ECO:0000256" key="2">
    <source>
        <dbReference type="SAM" id="Phobius"/>
    </source>
</evidence>
<name>A0A3M7DF71_HORWE</name>